<protein>
    <submittedName>
        <fullName evidence="2">Uncharacterized protein</fullName>
    </submittedName>
</protein>
<dbReference type="AlphaFoldDB" id="A0A5D3AHX9"/>
<accession>A0A5D3AHX9</accession>
<comment type="caution">
    <text evidence="2">The sequence shown here is derived from an EMBL/GenBank/DDBJ whole genome shotgun (WGS) entry which is preliminary data.</text>
</comment>
<dbReference type="EMBL" id="NIDF01000347">
    <property type="protein sequence ID" value="TYJ51187.1"/>
    <property type="molecule type" value="Genomic_DNA"/>
</dbReference>
<dbReference type="Proteomes" id="UP000322245">
    <property type="component" value="Unassembled WGS sequence"/>
</dbReference>
<sequence>MRRRSHLQHQRLVVQARGRLSQKNYNTKVKRTRKEAFQGEFDDHDDKVTEAFHTKSAWNEERENKREKPQEDG</sequence>
<evidence type="ECO:0000313" key="2">
    <source>
        <dbReference type="EMBL" id="TYJ51187.1"/>
    </source>
</evidence>
<gene>
    <name evidence="2" type="ORF">B9479_008258</name>
</gene>
<evidence type="ECO:0000256" key="1">
    <source>
        <dbReference type="SAM" id="MobiDB-lite"/>
    </source>
</evidence>
<proteinExistence type="predicted"/>
<reference evidence="2 3" key="1">
    <citation type="submission" date="2017-05" db="EMBL/GenBank/DDBJ databases">
        <title>The Genome Sequence of Tsuchiyaea wingfieldii DSM 27421.</title>
        <authorList>
            <person name="Cuomo C."/>
            <person name="Passer A."/>
            <person name="Billmyre B."/>
            <person name="Heitman J."/>
        </authorList>
    </citation>
    <scope>NUCLEOTIDE SEQUENCE [LARGE SCALE GENOMIC DNA]</scope>
    <source>
        <strain evidence="2 3">DSM 27421</strain>
    </source>
</reference>
<name>A0A5D3AHX9_9TREE</name>
<organism evidence="2 3">
    <name type="scientific">Cryptococcus floricola</name>
    <dbReference type="NCBI Taxonomy" id="2591691"/>
    <lineage>
        <taxon>Eukaryota</taxon>
        <taxon>Fungi</taxon>
        <taxon>Dikarya</taxon>
        <taxon>Basidiomycota</taxon>
        <taxon>Agaricomycotina</taxon>
        <taxon>Tremellomycetes</taxon>
        <taxon>Tremellales</taxon>
        <taxon>Cryptococcaceae</taxon>
        <taxon>Cryptococcus</taxon>
    </lineage>
</organism>
<feature type="region of interest" description="Disordered" evidence="1">
    <location>
        <begin position="53"/>
        <end position="73"/>
    </location>
</feature>
<evidence type="ECO:0000313" key="3">
    <source>
        <dbReference type="Proteomes" id="UP000322245"/>
    </source>
</evidence>
<keyword evidence="3" id="KW-1185">Reference proteome</keyword>